<proteinExistence type="predicted"/>
<evidence type="ECO:0000256" key="5">
    <source>
        <dbReference type="ARBA" id="ARBA00023136"/>
    </source>
</evidence>
<dbReference type="NCBIfam" id="NF008676">
    <property type="entry name" value="PRK11689.1"/>
    <property type="match status" value="1"/>
</dbReference>
<protein>
    <recommendedName>
        <fullName evidence="7">EamA domain-containing protein</fullName>
    </recommendedName>
</protein>
<feature type="transmembrane region" description="Helical" evidence="6">
    <location>
        <begin position="172"/>
        <end position="191"/>
    </location>
</feature>
<dbReference type="InterPro" id="IPR000620">
    <property type="entry name" value="EamA_dom"/>
</dbReference>
<evidence type="ECO:0000259" key="7">
    <source>
        <dbReference type="Pfam" id="PF00892"/>
    </source>
</evidence>
<evidence type="ECO:0000256" key="3">
    <source>
        <dbReference type="ARBA" id="ARBA00022692"/>
    </source>
</evidence>
<feature type="transmembrane region" description="Helical" evidence="6">
    <location>
        <begin position="231"/>
        <end position="255"/>
    </location>
</feature>
<sequence length="297" mass="32162">MLIWSAVLHLVRIVSEDFGAIGGAALVYTYAAIFLVAFLDMPNIKQFSKKYLLIGGILFVAYELCLSLSLGFANSREQSTQVLIVNYLWPAFTVLGAIISRQSRANLSLLIPGCILAFVGVCLVVSDDLSSLLYGVFTSVQSNPLSFSLAFCGAIIWAIYCNITKSISGGQNAITLFFAFTALTLWGKWYLLDAGFLTNFTFTSIFILVFAGGGMALGYGLWNKAIISGNMIVLAAISYFTPVFSGIFGTVILNIKLTESFWLGVASVTIGSLLCWHSTRLAKPPVNSVQTVLDNTE</sequence>
<dbReference type="InterPro" id="IPR051258">
    <property type="entry name" value="Diverse_Substrate_Transporter"/>
</dbReference>
<gene>
    <name evidence="8" type="ORF">N478_25785</name>
</gene>
<feature type="transmembrane region" description="Helical" evidence="6">
    <location>
        <begin position="20"/>
        <end position="39"/>
    </location>
</feature>
<keyword evidence="4 6" id="KW-1133">Transmembrane helix</keyword>
<feature type="domain" description="EamA" evidence="7">
    <location>
        <begin position="1"/>
        <end position="125"/>
    </location>
</feature>
<dbReference type="GO" id="GO:0005886">
    <property type="term" value="C:plasma membrane"/>
    <property type="evidence" value="ECO:0007669"/>
    <property type="project" value="UniProtKB-SubCell"/>
</dbReference>
<feature type="transmembrane region" description="Helical" evidence="6">
    <location>
        <begin position="132"/>
        <end position="160"/>
    </location>
</feature>
<reference evidence="8 9" key="1">
    <citation type="submission" date="2013-07" db="EMBL/GenBank/DDBJ databases">
        <title>Comparative Genomic and Metabolomic Analysis of Twelve Strains of Pseudoalteromonas luteoviolacea.</title>
        <authorList>
            <person name="Vynne N.G."/>
            <person name="Mansson M."/>
            <person name="Gram L."/>
        </authorList>
    </citation>
    <scope>NUCLEOTIDE SEQUENCE [LARGE SCALE GENOMIC DNA]</scope>
    <source>
        <strain evidence="8 9">S4060-1</strain>
    </source>
</reference>
<comment type="subcellular location">
    <subcellularLocation>
        <location evidence="1">Cell membrane</location>
        <topology evidence="1">Multi-pass membrane protein</topology>
    </subcellularLocation>
</comment>
<comment type="caution">
    <text evidence="8">The sequence shown here is derived from an EMBL/GenBank/DDBJ whole genome shotgun (WGS) entry which is preliminary data.</text>
</comment>
<organism evidence="8 9">
    <name type="scientific">Pseudoalteromonas luteoviolacea S4060-1</name>
    <dbReference type="NCBI Taxonomy" id="1365257"/>
    <lineage>
        <taxon>Bacteria</taxon>
        <taxon>Pseudomonadati</taxon>
        <taxon>Pseudomonadota</taxon>
        <taxon>Gammaproteobacteria</taxon>
        <taxon>Alteromonadales</taxon>
        <taxon>Pseudoalteromonadaceae</taxon>
        <taxon>Pseudoalteromonas</taxon>
    </lineage>
</organism>
<keyword evidence="3 6" id="KW-0812">Transmembrane</keyword>
<dbReference type="Proteomes" id="UP000076661">
    <property type="component" value="Unassembled WGS sequence"/>
</dbReference>
<evidence type="ECO:0000256" key="6">
    <source>
        <dbReference type="SAM" id="Phobius"/>
    </source>
</evidence>
<feature type="domain" description="EamA" evidence="7">
    <location>
        <begin position="148"/>
        <end position="274"/>
    </location>
</feature>
<feature type="transmembrane region" description="Helical" evidence="6">
    <location>
        <begin position="197"/>
        <end position="219"/>
    </location>
</feature>
<evidence type="ECO:0000256" key="1">
    <source>
        <dbReference type="ARBA" id="ARBA00004651"/>
    </source>
</evidence>
<feature type="transmembrane region" description="Helical" evidence="6">
    <location>
        <begin position="79"/>
        <end position="100"/>
    </location>
</feature>
<dbReference type="Pfam" id="PF00892">
    <property type="entry name" value="EamA"/>
    <property type="match status" value="2"/>
</dbReference>
<dbReference type="PANTHER" id="PTHR42920">
    <property type="entry name" value="OS03G0707200 PROTEIN-RELATED"/>
    <property type="match status" value="1"/>
</dbReference>
<dbReference type="EMBL" id="AUXX01000042">
    <property type="protein sequence ID" value="KZN62225.1"/>
    <property type="molecule type" value="Genomic_DNA"/>
</dbReference>
<accession>A0A167K716</accession>
<dbReference type="SUPFAM" id="SSF103481">
    <property type="entry name" value="Multidrug resistance efflux transporter EmrE"/>
    <property type="match status" value="1"/>
</dbReference>
<dbReference type="AlphaFoldDB" id="A0A167K716"/>
<name>A0A167K716_9GAMM</name>
<dbReference type="PANTHER" id="PTHR42920:SF24">
    <property type="entry name" value="AROMATIC AMINO ACID EXPORTER YDDG"/>
    <property type="match status" value="1"/>
</dbReference>
<feature type="transmembrane region" description="Helical" evidence="6">
    <location>
        <begin position="51"/>
        <end position="73"/>
    </location>
</feature>
<dbReference type="InterPro" id="IPR037185">
    <property type="entry name" value="EmrE-like"/>
</dbReference>
<keyword evidence="5 6" id="KW-0472">Membrane</keyword>
<evidence type="ECO:0000313" key="8">
    <source>
        <dbReference type="EMBL" id="KZN62225.1"/>
    </source>
</evidence>
<evidence type="ECO:0000256" key="4">
    <source>
        <dbReference type="ARBA" id="ARBA00022989"/>
    </source>
</evidence>
<feature type="transmembrane region" description="Helical" evidence="6">
    <location>
        <begin position="107"/>
        <end position="126"/>
    </location>
</feature>
<feature type="transmembrane region" description="Helical" evidence="6">
    <location>
        <begin position="261"/>
        <end position="279"/>
    </location>
</feature>
<keyword evidence="2" id="KW-1003">Cell membrane</keyword>
<dbReference type="PATRIC" id="fig|1365257.3.peg.4077"/>
<evidence type="ECO:0000256" key="2">
    <source>
        <dbReference type="ARBA" id="ARBA00022475"/>
    </source>
</evidence>
<evidence type="ECO:0000313" key="9">
    <source>
        <dbReference type="Proteomes" id="UP000076661"/>
    </source>
</evidence>